<feature type="compositionally biased region" description="Low complexity" evidence="1">
    <location>
        <begin position="108"/>
        <end position="118"/>
    </location>
</feature>
<keyword evidence="3" id="KW-1185">Reference proteome</keyword>
<comment type="caution">
    <text evidence="2">The sequence shown here is derived from an EMBL/GenBank/DDBJ whole genome shotgun (WGS) entry which is preliminary data.</text>
</comment>
<dbReference type="Proteomes" id="UP000821837">
    <property type="component" value="Unassembled WGS sequence"/>
</dbReference>
<reference evidence="2" key="1">
    <citation type="journal article" date="2020" name="Cell">
        <title>Large-Scale Comparative Analyses of Tick Genomes Elucidate Their Genetic Diversity and Vector Capacities.</title>
        <authorList>
            <consortium name="Tick Genome and Microbiome Consortium (TIGMIC)"/>
            <person name="Jia N."/>
            <person name="Wang J."/>
            <person name="Shi W."/>
            <person name="Du L."/>
            <person name="Sun Y."/>
            <person name="Zhan W."/>
            <person name="Jiang J.F."/>
            <person name="Wang Q."/>
            <person name="Zhang B."/>
            <person name="Ji P."/>
            <person name="Bell-Sakyi L."/>
            <person name="Cui X.M."/>
            <person name="Yuan T.T."/>
            <person name="Jiang B.G."/>
            <person name="Yang W.F."/>
            <person name="Lam T.T."/>
            <person name="Chang Q.C."/>
            <person name="Ding S.J."/>
            <person name="Wang X.J."/>
            <person name="Zhu J.G."/>
            <person name="Ruan X.D."/>
            <person name="Zhao L."/>
            <person name="Wei J.T."/>
            <person name="Ye R.Z."/>
            <person name="Que T.C."/>
            <person name="Du C.H."/>
            <person name="Zhou Y.H."/>
            <person name="Cheng J.X."/>
            <person name="Dai P.F."/>
            <person name="Guo W.B."/>
            <person name="Han X.H."/>
            <person name="Huang E.J."/>
            <person name="Li L.F."/>
            <person name="Wei W."/>
            <person name="Gao Y.C."/>
            <person name="Liu J.Z."/>
            <person name="Shao H.Z."/>
            <person name="Wang X."/>
            <person name="Wang C.C."/>
            <person name="Yang T.C."/>
            <person name="Huo Q.B."/>
            <person name="Li W."/>
            <person name="Chen H.Y."/>
            <person name="Chen S.E."/>
            <person name="Zhou L.G."/>
            <person name="Ni X.B."/>
            <person name="Tian J.H."/>
            <person name="Sheng Y."/>
            <person name="Liu T."/>
            <person name="Pan Y.S."/>
            <person name="Xia L.Y."/>
            <person name="Li J."/>
            <person name="Zhao F."/>
            <person name="Cao W.C."/>
        </authorList>
    </citation>
    <scope>NUCLEOTIDE SEQUENCE</scope>
    <source>
        <strain evidence="2">Rsan-2018</strain>
    </source>
</reference>
<name>A0A9D4T0S6_RHISA</name>
<evidence type="ECO:0000256" key="1">
    <source>
        <dbReference type="SAM" id="MobiDB-lite"/>
    </source>
</evidence>
<accession>A0A9D4T0S6</accession>
<protein>
    <submittedName>
        <fullName evidence="2">Uncharacterized protein</fullName>
    </submittedName>
</protein>
<feature type="region of interest" description="Disordered" evidence="1">
    <location>
        <begin position="1"/>
        <end position="57"/>
    </location>
</feature>
<proteinExistence type="predicted"/>
<evidence type="ECO:0000313" key="3">
    <source>
        <dbReference type="Proteomes" id="UP000821837"/>
    </source>
</evidence>
<gene>
    <name evidence="2" type="ORF">HPB52_001868</name>
</gene>
<dbReference type="AlphaFoldDB" id="A0A9D4T0S6"/>
<dbReference type="EMBL" id="JABSTV010001248">
    <property type="protein sequence ID" value="KAH7967711.1"/>
    <property type="molecule type" value="Genomic_DNA"/>
</dbReference>
<feature type="region of interest" description="Disordered" evidence="1">
    <location>
        <begin position="108"/>
        <end position="136"/>
    </location>
</feature>
<feature type="compositionally biased region" description="Basic residues" evidence="1">
    <location>
        <begin position="126"/>
        <end position="136"/>
    </location>
</feature>
<organism evidence="2 3">
    <name type="scientific">Rhipicephalus sanguineus</name>
    <name type="common">Brown dog tick</name>
    <name type="synonym">Ixodes sanguineus</name>
    <dbReference type="NCBI Taxonomy" id="34632"/>
    <lineage>
        <taxon>Eukaryota</taxon>
        <taxon>Metazoa</taxon>
        <taxon>Ecdysozoa</taxon>
        <taxon>Arthropoda</taxon>
        <taxon>Chelicerata</taxon>
        <taxon>Arachnida</taxon>
        <taxon>Acari</taxon>
        <taxon>Parasitiformes</taxon>
        <taxon>Ixodida</taxon>
        <taxon>Ixodoidea</taxon>
        <taxon>Ixodidae</taxon>
        <taxon>Rhipicephalinae</taxon>
        <taxon>Rhipicephalus</taxon>
        <taxon>Rhipicephalus</taxon>
    </lineage>
</organism>
<sequence>MTRGTAPPPKLPLPPAKTTSVFPSLAETAPKAVSQPYHSAWSSPGAPPALPSPQVAALQQENASLRQLPAHGSLLEAQKTEMTSLQAQLSTLEQKLEAALDRLSTLLSTTASASDTDTQPADRCVGKRKRHTTPPF</sequence>
<reference evidence="2" key="2">
    <citation type="submission" date="2021-09" db="EMBL/GenBank/DDBJ databases">
        <authorList>
            <person name="Jia N."/>
            <person name="Wang J."/>
            <person name="Shi W."/>
            <person name="Du L."/>
            <person name="Sun Y."/>
            <person name="Zhan W."/>
            <person name="Jiang J."/>
            <person name="Wang Q."/>
            <person name="Zhang B."/>
            <person name="Ji P."/>
            <person name="Sakyi L.B."/>
            <person name="Cui X."/>
            <person name="Yuan T."/>
            <person name="Jiang B."/>
            <person name="Yang W."/>
            <person name="Lam T.T.-Y."/>
            <person name="Chang Q."/>
            <person name="Ding S."/>
            <person name="Wang X."/>
            <person name="Zhu J."/>
            <person name="Ruan X."/>
            <person name="Zhao L."/>
            <person name="Wei J."/>
            <person name="Que T."/>
            <person name="Du C."/>
            <person name="Cheng J."/>
            <person name="Dai P."/>
            <person name="Han X."/>
            <person name="Huang E."/>
            <person name="Gao Y."/>
            <person name="Liu J."/>
            <person name="Shao H."/>
            <person name="Ye R."/>
            <person name="Li L."/>
            <person name="Wei W."/>
            <person name="Wang X."/>
            <person name="Wang C."/>
            <person name="Huo Q."/>
            <person name="Li W."/>
            <person name="Guo W."/>
            <person name="Chen H."/>
            <person name="Chen S."/>
            <person name="Zhou L."/>
            <person name="Zhou L."/>
            <person name="Ni X."/>
            <person name="Tian J."/>
            <person name="Zhou Y."/>
            <person name="Sheng Y."/>
            <person name="Liu T."/>
            <person name="Pan Y."/>
            <person name="Xia L."/>
            <person name="Li J."/>
            <person name="Zhao F."/>
            <person name="Cao W."/>
        </authorList>
    </citation>
    <scope>NUCLEOTIDE SEQUENCE</scope>
    <source>
        <strain evidence="2">Rsan-2018</strain>
        <tissue evidence="2">Larvae</tissue>
    </source>
</reference>
<evidence type="ECO:0000313" key="2">
    <source>
        <dbReference type="EMBL" id="KAH7967711.1"/>
    </source>
</evidence>
<feature type="compositionally biased region" description="Pro residues" evidence="1">
    <location>
        <begin position="1"/>
        <end position="15"/>
    </location>
</feature>